<evidence type="ECO:0000259" key="4">
    <source>
        <dbReference type="PROSITE" id="PS51898"/>
    </source>
</evidence>
<dbReference type="InterPro" id="IPR044068">
    <property type="entry name" value="CB"/>
</dbReference>
<dbReference type="InterPro" id="IPR011010">
    <property type="entry name" value="DNA_brk_join_enz"/>
</dbReference>
<dbReference type="PANTHER" id="PTHR30349">
    <property type="entry name" value="PHAGE INTEGRASE-RELATED"/>
    <property type="match status" value="1"/>
</dbReference>
<dbReference type="InterPro" id="IPR013762">
    <property type="entry name" value="Integrase-like_cat_sf"/>
</dbReference>
<comment type="caution">
    <text evidence="6">The sequence shown here is derived from an EMBL/GenBank/DDBJ whole genome shotgun (WGS) entry which is preliminary data.</text>
</comment>
<sequence>SRFLRSSFYDMNNPDLKYQIDEFLKKNESSLPFSIFINCRAALYAYYKFSLGMPYPKRTKETISKEIEDLLAGFQEFQKSVKHLVETTILSETNQVRRFLNVIYQKSPKSFNVSGIGAIDICNYFTNDANHLMPSTKGRVATSLRNFFRYLRFSRVIVDESIFKLPLSPAVWKLSSIPTVLSDDEFQALPKAFDQSKPSGIRDYAIALSFTELGLRCVEVAQLTVDDFDWVHGIVTIKNTKNHIDRSLPISFTFGEAIVNYLQNARPASKSRVLFVRFSHVRGEPMGRSQVRGIMRRAYKRARFRESITGTHIIRRTVASKIYKKGASLKMVADILGHESLESTAIYTKIDTDVLIKAATIWPGGGSL</sequence>
<proteinExistence type="predicted"/>
<evidence type="ECO:0000256" key="2">
    <source>
        <dbReference type="ARBA" id="ARBA00023172"/>
    </source>
</evidence>
<dbReference type="PANTHER" id="PTHR30349:SF90">
    <property type="entry name" value="TYROSINE RECOMBINASE XERD"/>
    <property type="match status" value="1"/>
</dbReference>
<evidence type="ECO:0000256" key="1">
    <source>
        <dbReference type="ARBA" id="ARBA00023125"/>
    </source>
</evidence>
<name>A0A4V2SVI1_9FIRM</name>
<dbReference type="InterPro" id="IPR050090">
    <property type="entry name" value="Tyrosine_recombinase_XerCD"/>
</dbReference>
<keyword evidence="2" id="KW-0233">DNA recombination</keyword>
<evidence type="ECO:0000256" key="3">
    <source>
        <dbReference type="PROSITE-ProRule" id="PRU01248"/>
    </source>
</evidence>
<evidence type="ECO:0000313" key="7">
    <source>
        <dbReference type="Proteomes" id="UP000294813"/>
    </source>
</evidence>
<accession>A0A4V2SVI1</accession>
<dbReference type="RefSeq" id="WP_207668905.1">
    <property type="nucleotide sequence ID" value="NZ_JAOQNU010000061.1"/>
</dbReference>
<gene>
    <name evidence="6" type="ORF">EDD73_1593</name>
</gene>
<evidence type="ECO:0000259" key="5">
    <source>
        <dbReference type="PROSITE" id="PS51900"/>
    </source>
</evidence>
<dbReference type="EMBL" id="SLXT01000059">
    <property type="protein sequence ID" value="TCP58616.1"/>
    <property type="molecule type" value="Genomic_DNA"/>
</dbReference>
<dbReference type="Pfam" id="PF00589">
    <property type="entry name" value="Phage_integrase"/>
    <property type="match status" value="1"/>
</dbReference>
<dbReference type="Gene3D" id="1.10.443.10">
    <property type="entry name" value="Intergrase catalytic core"/>
    <property type="match status" value="1"/>
</dbReference>
<organism evidence="6 7">
    <name type="scientific">Heliophilum fasciatum</name>
    <dbReference type="NCBI Taxonomy" id="35700"/>
    <lineage>
        <taxon>Bacteria</taxon>
        <taxon>Bacillati</taxon>
        <taxon>Bacillota</taxon>
        <taxon>Clostridia</taxon>
        <taxon>Eubacteriales</taxon>
        <taxon>Heliobacteriaceae</taxon>
        <taxon>Heliophilum</taxon>
    </lineage>
</organism>
<feature type="domain" description="Tyr recombinase" evidence="4">
    <location>
        <begin position="176"/>
        <end position="360"/>
    </location>
</feature>
<evidence type="ECO:0000313" key="6">
    <source>
        <dbReference type="EMBL" id="TCP58616.1"/>
    </source>
</evidence>
<dbReference type="CDD" id="cd01188">
    <property type="entry name" value="INT_RitA_C_like"/>
    <property type="match status" value="1"/>
</dbReference>
<dbReference type="InterPro" id="IPR002104">
    <property type="entry name" value="Integrase_catalytic"/>
</dbReference>
<dbReference type="GO" id="GO:0003677">
    <property type="term" value="F:DNA binding"/>
    <property type="evidence" value="ECO:0007669"/>
    <property type="project" value="UniProtKB-UniRule"/>
</dbReference>
<reference evidence="6 7" key="1">
    <citation type="submission" date="2019-03" db="EMBL/GenBank/DDBJ databases">
        <title>Genomic Encyclopedia of Type Strains, Phase IV (KMG-IV): sequencing the most valuable type-strain genomes for metagenomic binning, comparative biology and taxonomic classification.</title>
        <authorList>
            <person name="Goeker M."/>
        </authorList>
    </citation>
    <scope>NUCLEOTIDE SEQUENCE [LARGE SCALE GENOMIC DNA]</scope>
    <source>
        <strain evidence="6 7">DSM 11170</strain>
    </source>
</reference>
<protein>
    <submittedName>
        <fullName evidence="6">Site-specific recombinase XerD</fullName>
    </submittedName>
</protein>
<dbReference type="SUPFAM" id="SSF56349">
    <property type="entry name" value="DNA breaking-rejoining enzymes"/>
    <property type="match status" value="1"/>
</dbReference>
<dbReference type="GO" id="GO:0006310">
    <property type="term" value="P:DNA recombination"/>
    <property type="evidence" value="ECO:0007669"/>
    <property type="project" value="UniProtKB-KW"/>
</dbReference>
<keyword evidence="7" id="KW-1185">Reference proteome</keyword>
<dbReference type="AlphaFoldDB" id="A0A4V2SVI1"/>
<dbReference type="Proteomes" id="UP000294813">
    <property type="component" value="Unassembled WGS sequence"/>
</dbReference>
<dbReference type="PROSITE" id="PS51900">
    <property type="entry name" value="CB"/>
    <property type="match status" value="1"/>
</dbReference>
<feature type="domain" description="Core-binding (CB)" evidence="5">
    <location>
        <begin position="65"/>
        <end position="152"/>
    </location>
</feature>
<feature type="non-terminal residue" evidence="6">
    <location>
        <position position="1"/>
    </location>
</feature>
<keyword evidence="1 3" id="KW-0238">DNA-binding</keyword>
<dbReference type="GO" id="GO:0015074">
    <property type="term" value="P:DNA integration"/>
    <property type="evidence" value="ECO:0007669"/>
    <property type="project" value="InterPro"/>
</dbReference>
<dbReference type="PROSITE" id="PS51898">
    <property type="entry name" value="TYR_RECOMBINASE"/>
    <property type="match status" value="1"/>
</dbReference>